<feature type="domain" description="HTH myb-type" evidence="5">
    <location>
        <begin position="364"/>
        <end position="424"/>
    </location>
</feature>
<dbReference type="OrthoDB" id="608866at2759"/>
<dbReference type="Pfam" id="PF00249">
    <property type="entry name" value="Myb_DNA-binding"/>
    <property type="match status" value="1"/>
</dbReference>
<keyword evidence="6" id="KW-1185">Reference proteome</keyword>
<dbReference type="SMART" id="SM00717">
    <property type="entry name" value="SANT"/>
    <property type="match status" value="1"/>
</dbReference>
<feature type="domain" description="Myb-like" evidence="4">
    <location>
        <begin position="374"/>
        <end position="420"/>
    </location>
</feature>
<dbReference type="PANTHER" id="PTHR47122">
    <property type="entry name" value="MYB-LIKE DNA-BINDING DOMAIN CONTAINING PROTEIN, EXPRESSED"/>
    <property type="match status" value="1"/>
</dbReference>
<dbReference type="GeneID" id="110796042"/>
<evidence type="ECO:0000256" key="1">
    <source>
        <dbReference type="ARBA" id="ARBA00004123"/>
    </source>
</evidence>
<sequence length="478" mass="53517">MNEVKEGDHYFANLAYGGSDAGHIWADPKEDKASALYFDANFEKAFKIDDISSVFHYELLAENGGLTSYMTDEGKGKILCSDFDGILLEDELTNLPLAVSISRASEDHYLDVDFAKKVPDLDCKFYDELSVGTLRSEVNSPETSNEEVGVSESSIIAPRCFNDQFGKTTADAMHGNSGRKCWYQRPVEDNMGLKCSVTCDIQDVQETNDVRNTLEIGSSFDDDGKKTHVSFTSVKSLYGSVCTHDEVGPPPSQCTDVEDFCADDPSTDSCAETKIIRARQRRLCRPPQRYLDGSPSLNLKLHNAKKHPSSLSKDKDLGVGSLKKYHRKSVEIKASKTWASDMELDSDEEYEPVESSFNIRNLKRNDRRKSCKAWTLDEVVALVDGMSQFGVGQWTAVKRTFFSSSRRTATDIRDKWRNLVKTNCRSSKGTKDDQRNCSHLLPEPVIERVREIASSPSLKPRHKSSRKLSGLRCPDLPP</sequence>
<organism evidence="6 7">
    <name type="scientific">Spinacia oleracea</name>
    <name type="common">Spinach</name>
    <dbReference type="NCBI Taxonomy" id="3562"/>
    <lineage>
        <taxon>Eukaryota</taxon>
        <taxon>Viridiplantae</taxon>
        <taxon>Streptophyta</taxon>
        <taxon>Embryophyta</taxon>
        <taxon>Tracheophyta</taxon>
        <taxon>Spermatophyta</taxon>
        <taxon>Magnoliopsida</taxon>
        <taxon>eudicotyledons</taxon>
        <taxon>Gunneridae</taxon>
        <taxon>Pentapetalae</taxon>
        <taxon>Caryophyllales</taxon>
        <taxon>Chenopodiaceae</taxon>
        <taxon>Chenopodioideae</taxon>
        <taxon>Anserineae</taxon>
        <taxon>Spinacia</taxon>
    </lineage>
</organism>
<reference evidence="6" key="1">
    <citation type="journal article" date="2021" name="Nat. Commun.">
        <title>Genomic analyses provide insights into spinach domestication and the genetic basis of agronomic traits.</title>
        <authorList>
            <person name="Cai X."/>
            <person name="Sun X."/>
            <person name="Xu C."/>
            <person name="Sun H."/>
            <person name="Wang X."/>
            <person name="Ge C."/>
            <person name="Zhang Z."/>
            <person name="Wang Q."/>
            <person name="Fei Z."/>
            <person name="Jiao C."/>
            <person name="Wang Q."/>
        </authorList>
    </citation>
    <scope>NUCLEOTIDE SEQUENCE [LARGE SCALE GENOMIC DNA]</scope>
    <source>
        <strain evidence="6">cv. Varoflay</strain>
    </source>
</reference>
<dbReference type="RefSeq" id="XP_021856762.1">
    <property type="nucleotide sequence ID" value="XM_022001070.2"/>
</dbReference>
<dbReference type="Proteomes" id="UP000813463">
    <property type="component" value="Chromosome 5"/>
</dbReference>
<dbReference type="Gene3D" id="1.10.246.220">
    <property type="match status" value="1"/>
</dbReference>
<evidence type="ECO:0000313" key="6">
    <source>
        <dbReference type="Proteomes" id="UP000813463"/>
    </source>
</evidence>
<evidence type="ECO:0000259" key="4">
    <source>
        <dbReference type="PROSITE" id="PS50090"/>
    </source>
</evidence>
<gene>
    <name evidence="7" type="primary">LOC110796042</name>
</gene>
<feature type="region of interest" description="Disordered" evidence="3">
    <location>
        <begin position="451"/>
        <end position="478"/>
    </location>
</feature>
<evidence type="ECO:0008006" key="8">
    <source>
        <dbReference type="Google" id="ProtNLM"/>
    </source>
</evidence>
<dbReference type="GO" id="GO:0005634">
    <property type="term" value="C:nucleus"/>
    <property type="evidence" value="ECO:0007669"/>
    <property type="project" value="UniProtKB-SubCell"/>
</dbReference>
<dbReference type="PANTHER" id="PTHR47122:SF8">
    <property type="entry name" value="MYB-LIKE DOMAIN-CONTAINING PROTEIN"/>
    <property type="match status" value="1"/>
</dbReference>
<dbReference type="CDD" id="cd11660">
    <property type="entry name" value="SANT_TRF"/>
    <property type="match status" value="1"/>
</dbReference>
<dbReference type="InterPro" id="IPR009057">
    <property type="entry name" value="Homeodomain-like_sf"/>
</dbReference>
<comment type="subcellular location">
    <subcellularLocation>
        <location evidence="1">Nucleus</location>
    </subcellularLocation>
</comment>
<dbReference type="KEGG" id="soe:110796042"/>
<evidence type="ECO:0000256" key="3">
    <source>
        <dbReference type="SAM" id="MobiDB-lite"/>
    </source>
</evidence>
<dbReference type="InterPro" id="IPR017930">
    <property type="entry name" value="Myb_dom"/>
</dbReference>
<dbReference type="InterPro" id="IPR001005">
    <property type="entry name" value="SANT/Myb"/>
</dbReference>
<name>A0A9R0IWC3_SPIOL</name>
<protein>
    <recommendedName>
        <fullName evidence="8">Myb-like domain-containing protein</fullName>
    </recommendedName>
</protein>
<evidence type="ECO:0000259" key="5">
    <source>
        <dbReference type="PROSITE" id="PS51294"/>
    </source>
</evidence>
<dbReference type="PROSITE" id="PS50090">
    <property type="entry name" value="MYB_LIKE"/>
    <property type="match status" value="1"/>
</dbReference>
<evidence type="ECO:0000313" key="7">
    <source>
        <dbReference type="RefSeq" id="XP_021856762.1"/>
    </source>
</evidence>
<proteinExistence type="predicted"/>
<evidence type="ECO:0000256" key="2">
    <source>
        <dbReference type="ARBA" id="ARBA00023242"/>
    </source>
</evidence>
<accession>A0A9R0IWC3</accession>
<dbReference type="AlphaFoldDB" id="A0A9R0IWC3"/>
<keyword evidence="2" id="KW-0539">Nucleus</keyword>
<reference evidence="7" key="2">
    <citation type="submission" date="2025-08" db="UniProtKB">
        <authorList>
            <consortium name="RefSeq"/>
        </authorList>
    </citation>
    <scope>IDENTIFICATION</scope>
    <source>
        <tissue evidence="7">Leaf</tissue>
    </source>
</reference>
<dbReference type="SUPFAM" id="SSF46689">
    <property type="entry name" value="Homeodomain-like"/>
    <property type="match status" value="1"/>
</dbReference>
<dbReference type="PROSITE" id="PS51294">
    <property type="entry name" value="HTH_MYB"/>
    <property type="match status" value="1"/>
</dbReference>